<reference evidence="4" key="1">
    <citation type="journal article" date="2020" name="Fungal Divers.">
        <title>Resolving the Mortierellaceae phylogeny through synthesis of multi-gene phylogenetics and phylogenomics.</title>
        <authorList>
            <person name="Vandepol N."/>
            <person name="Liber J."/>
            <person name="Desiro A."/>
            <person name="Na H."/>
            <person name="Kennedy M."/>
            <person name="Barry K."/>
            <person name="Grigoriev I.V."/>
            <person name="Miller A.N."/>
            <person name="O'Donnell K."/>
            <person name="Stajich J.E."/>
            <person name="Bonito G."/>
        </authorList>
    </citation>
    <scope>NUCLEOTIDE SEQUENCE</scope>
    <source>
        <strain evidence="4">NVP1</strain>
    </source>
</reference>
<proteinExistence type="inferred from homology"/>
<dbReference type="InterPro" id="IPR001466">
    <property type="entry name" value="Beta-lactam-related"/>
</dbReference>
<evidence type="ECO:0000313" key="4">
    <source>
        <dbReference type="EMBL" id="KAF9330495.1"/>
    </source>
</evidence>
<dbReference type="Gene3D" id="2.40.128.600">
    <property type="match status" value="1"/>
</dbReference>
<dbReference type="Proteomes" id="UP000696485">
    <property type="component" value="Unassembled WGS sequence"/>
</dbReference>
<dbReference type="Pfam" id="PF11954">
    <property type="entry name" value="DUF3471"/>
    <property type="match status" value="1"/>
</dbReference>
<dbReference type="InterPro" id="IPR050491">
    <property type="entry name" value="AmpC-like"/>
</dbReference>
<feature type="domain" description="Peptidase S12 Pab87-related C-terminal" evidence="3">
    <location>
        <begin position="401"/>
        <end position="503"/>
    </location>
</feature>
<feature type="domain" description="Beta-lactamase-related" evidence="2">
    <location>
        <begin position="21"/>
        <end position="360"/>
    </location>
</feature>
<gene>
    <name evidence="4" type="ORF">BG006_006550</name>
</gene>
<sequence length="515" mass="57761">MTPAQTPILAETPFPEWAHDIERARIANGIAGMSVAVVHKDKIIFAQGFGRRNENNDPFTAETVAPIASQTKAFTTAAIGELVAEGKMDWTKTPVNAYLPEFQLKDPLLTSQLNLTDILSHRSGIQDLDLSWYNAKESRRNLIKKMRHVEAQYPLRAEWHYNNICYAVAGEAAANVAGVEYEDLVRDKVIRPVGLTNTGFSQTEMSKRPNYAMPYSARTMEEAQSGKYEQGELDRNYMTDAPAGDMYSSVLDLAVWARTMMGTGALDGIQILNKESIKYIQTGHSVMTGTRRGPEFGAVEAYGLAWIIDTYKGQLVYRHSGSVSGYRSNSAHFPNAELAVMVLTNMDHAQLPIFLPYYIADSLLNLPKTKDWLMDVAVADTQDIYRESEKIAKGDHLPPQIKNTALSRDLKDYVGEYEHPYFQSVFVRLESSMVDKDGYAEHGDIEQGSKSRLHFQYSTMVAQLEHYHYESFRAQLVDFSLEAALLPTFTTGDDGQVNGVTCDFLGEQVQWTKKN</sequence>
<name>A0A9P5SLG4_9FUNG</name>
<keyword evidence="5" id="KW-1185">Reference proteome</keyword>
<dbReference type="InterPro" id="IPR021860">
    <property type="entry name" value="Peptidase_S12_Pab87-rel_C"/>
</dbReference>
<organism evidence="4 5">
    <name type="scientific">Podila minutissima</name>
    <dbReference type="NCBI Taxonomy" id="64525"/>
    <lineage>
        <taxon>Eukaryota</taxon>
        <taxon>Fungi</taxon>
        <taxon>Fungi incertae sedis</taxon>
        <taxon>Mucoromycota</taxon>
        <taxon>Mortierellomycotina</taxon>
        <taxon>Mortierellomycetes</taxon>
        <taxon>Mortierellales</taxon>
        <taxon>Mortierellaceae</taxon>
        <taxon>Podila</taxon>
    </lineage>
</organism>
<comment type="caution">
    <text evidence="4">The sequence shown here is derived from an EMBL/GenBank/DDBJ whole genome shotgun (WGS) entry which is preliminary data.</text>
</comment>
<dbReference type="Gene3D" id="3.40.710.10">
    <property type="entry name" value="DD-peptidase/beta-lactamase superfamily"/>
    <property type="match status" value="1"/>
</dbReference>
<dbReference type="AlphaFoldDB" id="A0A9P5SLG4"/>
<dbReference type="EMBL" id="JAAAUY010000393">
    <property type="protein sequence ID" value="KAF9330495.1"/>
    <property type="molecule type" value="Genomic_DNA"/>
</dbReference>
<dbReference type="PANTHER" id="PTHR46825">
    <property type="entry name" value="D-ALANYL-D-ALANINE-CARBOXYPEPTIDASE/ENDOPEPTIDASE AMPH"/>
    <property type="match status" value="1"/>
</dbReference>
<accession>A0A9P5SLG4</accession>
<evidence type="ECO:0000259" key="2">
    <source>
        <dbReference type="Pfam" id="PF00144"/>
    </source>
</evidence>
<dbReference type="PANTHER" id="PTHR46825:SF15">
    <property type="entry name" value="BETA-LACTAMASE-RELATED DOMAIN-CONTAINING PROTEIN"/>
    <property type="match status" value="1"/>
</dbReference>
<dbReference type="SUPFAM" id="SSF56601">
    <property type="entry name" value="beta-lactamase/transpeptidase-like"/>
    <property type="match status" value="1"/>
</dbReference>
<comment type="similarity">
    <text evidence="1">Belongs to the peptidase S12 family.</text>
</comment>
<evidence type="ECO:0000256" key="1">
    <source>
        <dbReference type="ARBA" id="ARBA00038215"/>
    </source>
</evidence>
<dbReference type="InterPro" id="IPR012338">
    <property type="entry name" value="Beta-lactam/transpept-like"/>
</dbReference>
<evidence type="ECO:0000259" key="3">
    <source>
        <dbReference type="Pfam" id="PF11954"/>
    </source>
</evidence>
<dbReference type="Pfam" id="PF00144">
    <property type="entry name" value="Beta-lactamase"/>
    <property type="match status" value="1"/>
</dbReference>
<protein>
    <recommendedName>
        <fullName evidence="6">Beta-lactamase/transpeptidase-like protein</fullName>
    </recommendedName>
</protein>
<evidence type="ECO:0000313" key="5">
    <source>
        <dbReference type="Proteomes" id="UP000696485"/>
    </source>
</evidence>
<evidence type="ECO:0008006" key="6">
    <source>
        <dbReference type="Google" id="ProtNLM"/>
    </source>
</evidence>